<dbReference type="EMBL" id="VTPC01001260">
    <property type="protein sequence ID" value="KAF2902554.1"/>
    <property type="molecule type" value="Genomic_DNA"/>
</dbReference>
<dbReference type="PANTHER" id="PTHR47526">
    <property type="entry name" value="ATP-DEPENDENT DNA HELICASE"/>
    <property type="match status" value="1"/>
</dbReference>
<protein>
    <recommendedName>
        <fullName evidence="3">SWIM-type domain-containing protein</fullName>
    </recommendedName>
</protein>
<accession>A0A8K0DE57</accession>
<dbReference type="Proteomes" id="UP000801492">
    <property type="component" value="Unassembled WGS sequence"/>
</dbReference>
<comment type="caution">
    <text evidence="1">The sequence shown here is derived from an EMBL/GenBank/DDBJ whole genome shotgun (WGS) entry which is preliminary data.</text>
</comment>
<proteinExistence type="predicted"/>
<organism evidence="1 2">
    <name type="scientific">Ignelater luminosus</name>
    <name type="common">Cucubano</name>
    <name type="synonym">Pyrophorus luminosus</name>
    <dbReference type="NCBI Taxonomy" id="2038154"/>
    <lineage>
        <taxon>Eukaryota</taxon>
        <taxon>Metazoa</taxon>
        <taxon>Ecdysozoa</taxon>
        <taxon>Arthropoda</taxon>
        <taxon>Hexapoda</taxon>
        <taxon>Insecta</taxon>
        <taxon>Pterygota</taxon>
        <taxon>Neoptera</taxon>
        <taxon>Endopterygota</taxon>
        <taxon>Coleoptera</taxon>
        <taxon>Polyphaga</taxon>
        <taxon>Elateriformia</taxon>
        <taxon>Elateroidea</taxon>
        <taxon>Elateridae</taxon>
        <taxon>Agrypninae</taxon>
        <taxon>Pyrophorini</taxon>
        <taxon>Ignelater</taxon>
    </lineage>
</organism>
<evidence type="ECO:0008006" key="3">
    <source>
        <dbReference type="Google" id="ProtNLM"/>
    </source>
</evidence>
<evidence type="ECO:0000313" key="1">
    <source>
        <dbReference type="EMBL" id="KAF2902554.1"/>
    </source>
</evidence>
<dbReference type="OrthoDB" id="6757988at2759"/>
<keyword evidence="2" id="KW-1185">Reference proteome</keyword>
<evidence type="ECO:0000313" key="2">
    <source>
        <dbReference type="Proteomes" id="UP000801492"/>
    </source>
</evidence>
<reference evidence="1" key="1">
    <citation type="submission" date="2019-08" db="EMBL/GenBank/DDBJ databases">
        <title>The genome of the North American firefly Photinus pyralis.</title>
        <authorList>
            <consortium name="Photinus pyralis genome working group"/>
            <person name="Fallon T.R."/>
            <person name="Sander Lower S.E."/>
            <person name="Weng J.-K."/>
        </authorList>
    </citation>
    <scope>NUCLEOTIDE SEQUENCE</scope>
    <source>
        <strain evidence="1">TRF0915ILg1</strain>
        <tissue evidence="1">Whole body</tissue>
    </source>
</reference>
<dbReference type="PANTHER" id="PTHR47526:SF3">
    <property type="entry name" value="PHD-TYPE DOMAIN-CONTAINING PROTEIN"/>
    <property type="match status" value="1"/>
</dbReference>
<gene>
    <name evidence="1" type="ORF">ILUMI_03629</name>
</gene>
<dbReference type="AlphaFoldDB" id="A0A8K0DE57"/>
<name>A0A8K0DE57_IGNLU</name>
<sequence>MGQSALREENIRSGQNARFIKGNAFTTIEFAPVNLWIVVHNKGEVLCAHCECVAGLGECCSHVEDALFSVKDPVRNIEQISVTDKKAYWITPNQKLGEPNKVKRIDCAVHSKAVECDKLEIKDCDNISEPTIEKLEKFLAEINKIPIKSAVLNVTAPYCYDNIDKHEEENAVGLLTNLFSTENHWQN</sequence>